<dbReference type="CDD" id="cd00213">
    <property type="entry name" value="S-100"/>
    <property type="match status" value="1"/>
</dbReference>
<accession>A0ABS2XRC2</accession>
<keyword evidence="2" id="KW-0479">Metal-binding</keyword>
<dbReference type="InterPro" id="IPR034325">
    <property type="entry name" value="S-100_dom"/>
</dbReference>
<evidence type="ECO:0000256" key="2">
    <source>
        <dbReference type="ARBA" id="ARBA00022723"/>
    </source>
</evidence>
<sequence>MSELENSMLSIIKVFRRYSGHKSKLRKAELKELINNEMSQFIQKIEDSETLDRVFADLDENGDLEIDFQEFVVMVAMVTSACYDLSEPQHHASG</sequence>
<dbReference type="EMBL" id="JAAWVQ010059931">
    <property type="protein sequence ID" value="MBN3276454.1"/>
    <property type="molecule type" value="Genomic_DNA"/>
</dbReference>
<feature type="non-terminal residue" evidence="6">
    <location>
        <position position="1"/>
    </location>
</feature>
<dbReference type="PANTHER" id="PTHR11639">
    <property type="entry name" value="S100 CALCIUM-BINDING PROTEIN"/>
    <property type="match status" value="1"/>
</dbReference>
<keyword evidence="3" id="KW-0677">Repeat</keyword>
<evidence type="ECO:0000256" key="4">
    <source>
        <dbReference type="ARBA" id="ARBA00022837"/>
    </source>
</evidence>
<dbReference type="InterPro" id="IPR013787">
    <property type="entry name" value="S100_Ca-bd_sub"/>
</dbReference>
<dbReference type="InterPro" id="IPR002048">
    <property type="entry name" value="EF_hand_dom"/>
</dbReference>
<feature type="non-terminal residue" evidence="6">
    <location>
        <position position="94"/>
    </location>
</feature>
<evidence type="ECO:0000259" key="5">
    <source>
        <dbReference type="PROSITE" id="PS50222"/>
    </source>
</evidence>
<keyword evidence="7" id="KW-1185">Reference proteome</keyword>
<dbReference type="PANTHER" id="PTHR11639:SF142">
    <property type="entry name" value="PROTEIN S100-B"/>
    <property type="match status" value="1"/>
</dbReference>
<name>A0ABS2XRC2_POLSP</name>
<dbReference type="SUPFAM" id="SSF47473">
    <property type="entry name" value="EF-hand"/>
    <property type="match status" value="1"/>
</dbReference>
<dbReference type="InterPro" id="IPR001751">
    <property type="entry name" value="S100/CaBP7/8-like_CS"/>
</dbReference>
<dbReference type="Pfam" id="PF01023">
    <property type="entry name" value="S_100"/>
    <property type="match status" value="1"/>
</dbReference>
<evidence type="ECO:0000313" key="6">
    <source>
        <dbReference type="EMBL" id="MBN3276454.1"/>
    </source>
</evidence>
<dbReference type="Proteomes" id="UP001166093">
    <property type="component" value="Unassembled WGS sequence"/>
</dbReference>
<gene>
    <name evidence="6" type="primary">S100b_0</name>
    <name evidence="6" type="ORF">GTO93_0020843</name>
</gene>
<proteinExistence type="inferred from homology"/>
<evidence type="ECO:0000313" key="7">
    <source>
        <dbReference type="Proteomes" id="UP001166093"/>
    </source>
</evidence>
<dbReference type="InterPro" id="IPR011992">
    <property type="entry name" value="EF-hand-dom_pair"/>
</dbReference>
<reference evidence="6" key="1">
    <citation type="journal article" date="2021" name="Cell">
        <title>Tracing the genetic footprints of vertebrate landing in non-teleost ray-finned fishes.</title>
        <authorList>
            <person name="Bi X."/>
            <person name="Wang K."/>
            <person name="Yang L."/>
            <person name="Pan H."/>
            <person name="Jiang H."/>
            <person name="Wei Q."/>
            <person name="Fang M."/>
            <person name="Yu H."/>
            <person name="Zhu C."/>
            <person name="Cai Y."/>
            <person name="He Y."/>
            <person name="Gan X."/>
            <person name="Zeng H."/>
            <person name="Yu D."/>
            <person name="Zhu Y."/>
            <person name="Jiang H."/>
            <person name="Qiu Q."/>
            <person name="Yang H."/>
            <person name="Zhang Y.E."/>
            <person name="Wang W."/>
            <person name="Zhu M."/>
            <person name="He S."/>
            <person name="Zhang G."/>
        </authorList>
    </citation>
    <scope>NUCLEOTIDE SEQUENCE</scope>
    <source>
        <strain evidence="6">Pddl_001</strain>
    </source>
</reference>
<comment type="similarity">
    <text evidence="1">Belongs to the S-100 family.</text>
</comment>
<comment type="caution">
    <text evidence="6">The sequence shown here is derived from an EMBL/GenBank/DDBJ whole genome shotgun (WGS) entry which is preliminary data.</text>
</comment>
<evidence type="ECO:0000256" key="3">
    <source>
        <dbReference type="ARBA" id="ARBA00022737"/>
    </source>
</evidence>
<dbReference type="SMART" id="SM01394">
    <property type="entry name" value="S_100"/>
    <property type="match status" value="1"/>
</dbReference>
<dbReference type="PROSITE" id="PS00303">
    <property type="entry name" value="S100_CABP"/>
    <property type="match status" value="1"/>
</dbReference>
<evidence type="ECO:0000256" key="1">
    <source>
        <dbReference type="ARBA" id="ARBA00007323"/>
    </source>
</evidence>
<dbReference type="Gene3D" id="1.10.238.10">
    <property type="entry name" value="EF-hand"/>
    <property type="match status" value="1"/>
</dbReference>
<dbReference type="SMART" id="SM00054">
    <property type="entry name" value="EFh"/>
    <property type="match status" value="1"/>
</dbReference>
<feature type="domain" description="EF-hand" evidence="5">
    <location>
        <begin position="46"/>
        <end position="81"/>
    </location>
</feature>
<protein>
    <submittedName>
        <fullName evidence="6">S100B protein</fullName>
    </submittedName>
</protein>
<keyword evidence="4" id="KW-0106">Calcium</keyword>
<dbReference type="PROSITE" id="PS50222">
    <property type="entry name" value="EF_HAND_2"/>
    <property type="match status" value="1"/>
</dbReference>
<organism evidence="6 7">
    <name type="scientific">Polyodon spathula</name>
    <name type="common">North American paddlefish</name>
    <name type="synonym">Squalus spathula</name>
    <dbReference type="NCBI Taxonomy" id="7913"/>
    <lineage>
        <taxon>Eukaryota</taxon>
        <taxon>Metazoa</taxon>
        <taxon>Chordata</taxon>
        <taxon>Craniata</taxon>
        <taxon>Vertebrata</taxon>
        <taxon>Euteleostomi</taxon>
        <taxon>Actinopterygii</taxon>
        <taxon>Chondrostei</taxon>
        <taxon>Acipenseriformes</taxon>
        <taxon>Polyodontidae</taxon>
        <taxon>Polyodon</taxon>
    </lineage>
</organism>